<dbReference type="OrthoDB" id="182160at2157"/>
<organism evidence="2 3">
    <name type="scientific">Natronorubrum daqingense</name>
    <dbReference type="NCBI Taxonomy" id="588898"/>
    <lineage>
        <taxon>Archaea</taxon>
        <taxon>Methanobacteriati</taxon>
        <taxon>Methanobacteriota</taxon>
        <taxon>Stenosarchaea group</taxon>
        <taxon>Halobacteria</taxon>
        <taxon>Halobacteriales</taxon>
        <taxon>Natrialbaceae</taxon>
        <taxon>Natronorubrum</taxon>
    </lineage>
</organism>
<dbReference type="InterPro" id="IPR013087">
    <property type="entry name" value="Znf_C2H2_type"/>
</dbReference>
<dbReference type="AlphaFoldDB" id="A0A1N7DXQ4"/>
<keyword evidence="3" id="KW-1185">Reference proteome</keyword>
<feature type="domain" description="C2H2-type" evidence="1">
    <location>
        <begin position="9"/>
        <end position="30"/>
    </location>
</feature>
<dbReference type="EMBL" id="FTNP01000003">
    <property type="protein sequence ID" value="SIR80455.1"/>
    <property type="molecule type" value="Genomic_DNA"/>
</dbReference>
<evidence type="ECO:0000313" key="2">
    <source>
        <dbReference type="EMBL" id="SIR80455.1"/>
    </source>
</evidence>
<name>A0A1N7DXQ4_9EURY</name>
<dbReference type="RefSeq" id="WP_168170932.1">
    <property type="nucleotide sequence ID" value="NZ_CP019327.1"/>
</dbReference>
<reference evidence="2 3" key="1">
    <citation type="submission" date="2017-01" db="EMBL/GenBank/DDBJ databases">
        <authorList>
            <person name="Mah S.A."/>
            <person name="Swanson W.J."/>
            <person name="Moy G.W."/>
            <person name="Vacquier V.D."/>
        </authorList>
    </citation>
    <scope>NUCLEOTIDE SEQUENCE [LARGE SCALE GENOMIC DNA]</scope>
    <source>
        <strain evidence="2 3">CGMCC 1.8909</strain>
    </source>
</reference>
<gene>
    <name evidence="2" type="ORF">SAMN05421809_2306</name>
</gene>
<protein>
    <recommendedName>
        <fullName evidence="1">C2H2-type domain-containing protein</fullName>
    </recommendedName>
</protein>
<dbReference type="PROSITE" id="PS00028">
    <property type="entry name" value="ZINC_FINGER_C2H2_1"/>
    <property type="match status" value="1"/>
</dbReference>
<dbReference type="GeneID" id="54124964"/>
<proteinExistence type="predicted"/>
<evidence type="ECO:0000259" key="1">
    <source>
        <dbReference type="PROSITE" id="PS00028"/>
    </source>
</evidence>
<evidence type="ECO:0000313" key="3">
    <source>
        <dbReference type="Proteomes" id="UP000185687"/>
    </source>
</evidence>
<accession>A0A1N7DXQ4</accession>
<sequence>MATKSPVYCRLCDQAMGPENTLEQHLVHTHEQRELAKRLVSEWEAEELGDIG</sequence>
<dbReference type="Proteomes" id="UP000185687">
    <property type="component" value="Unassembled WGS sequence"/>
</dbReference>